<name>A0A1I2GUA0_9BACT</name>
<evidence type="ECO:0000259" key="2">
    <source>
        <dbReference type="PROSITE" id="PS50968"/>
    </source>
</evidence>
<dbReference type="AlphaFoldDB" id="A0A1I2GUA0"/>
<dbReference type="InterPro" id="IPR050709">
    <property type="entry name" value="Biotin_Carboxyl_Carrier/Decarb"/>
</dbReference>
<organism evidence="3 4">
    <name type="scientific">Sunxiuqinia elliptica</name>
    <dbReference type="NCBI Taxonomy" id="655355"/>
    <lineage>
        <taxon>Bacteria</taxon>
        <taxon>Pseudomonadati</taxon>
        <taxon>Bacteroidota</taxon>
        <taxon>Bacteroidia</taxon>
        <taxon>Marinilabiliales</taxon>
        <taxon>Prolixibacteraceae</taxon>
        <taxon>Sunxiuqinia</taxon>
    </lineage>
</organism>
<sequence length="169" mass="18714">MPVEIKLGDRIASVKILNQNENLIEIMVDDKVYNIDLMHNDEGTFSIIENNRSHNISLVPSQKPKTYTAYTLYNTYDLEVIDAEARYIRNRGASGISVSDKQIIAPMPGKIVKVLVQEGDTVSQGQTAVIISAMKMESEYKAAVDGVVKRVNVADGDTVESNQVLVEIE</sequence>
<dbReference type="RefSeq" id="WP_093919573.1">
    <property type="nucleotide sequence ID" value="NZ_FONW01000003.1"/>
</dbReference>
<evidence type="ECO:0000256" key="1">
    <source>
        <dbReference type="ARBA" id="ARBA00023267"/>
    </source>
</evidence>
<dbReference type="SUPFAM" id="SSF51230">
    <property type="entry name" value="Single hybrid motif"/>
    <property type="match status" value="1"/>
</dbReference>
<dbReference type="Proteomes" id="UP000198964">
    <property type="component" value="Unassembled WGS sequence"/>
</dbReference>
<keyword evidence="4" id="KW-1185">Reference proteome</keyword>
<dbReference type="InterPro" id="IPR000089">
    <property type="entry name" value="Biotin_lipoyl"/>
</dbReference>
<keyword evidence="1" id="KW-0092">Biotin</keyword>
<dbReference type="FunFam" id="2.40.50.100:FF:000003">
    <property type="entry name" value="Acetyl-CoA carboxylase biotin carboxyl carrier protein"/>
    <property type="match status" value="1"/>
</dbReference>
<dbReference type="STRING" id="655355.SAMN05216283_103146"/>
<dbReference type="Gene3D" id="2.40.50.100">
    <property type="match status" value="1"/>
</dbReference>
<dbReference type="InterPro" id="IPR011053">
    <property type="entry name" value="Single_hybrid_motif"/>
</dbReference>
<reference evidence="3 4" key="1">
    <citation type="submission" date="2016-10" db="EMBL/GenBank/DDBJ databases">
        <authorList>
            <person name="de Groot N.N."/>
        </authorList>
    </citation>
    <scope>NUCLEOTIDE SEQUENCE [LARGE SCALE GENOMIC DNA]</scope>
    <source>
        <strain evidence="3 4">CGMCC 1.9156</strain>
    </source>
</reference>
<dbReference type="PANTHER" id="PTHR45266">
    <property type="entry name" value="OXALOACETATE DECARBOXYLASE ALPHA CHAIN"/>
    <property type="match status" value="1"/>
</dbReference>
<evidence type="ECO:0000313" key="4">
    <source>
        <dbReference type="Proteomes" id="UP000198964"/>
    </source>
</evidence>
<protein>
    <submittedName>
        <fullName evidence="3">Biotin-requiring enzyme</fullName>
    </submittedName>
</protein>
<proteinExistence type="predicted"/>
<dbReference type="CDD" id="cd06850">
    <property type="entry name" value="biotinyl_domain"/>
    <property type="match status" value="1"/>
</dbReference>
<dbReference type="PROSITE" id="PS50968">
    <property type="entry name" value="BIOTINYL_LIPOYL"/>
    <property type="match status" value="1"/>
</dbReference>
<evidence type="ECO:0000313" key="3">
    <source>
        <dbReference type="EMBL" id="SFF21514.1"/>
    </source>
</evidence>
<accession>A0A1I2GUA0</accession>
<dbReference type="EMBL" id="FONW01000003">
    <property type="protein sequence ID" value="SFF21514.1"/>
    <property type="molecule type" value="Genomic_DNA"/>
</dbReference>
<dbReference type="Pfam" id="PF00364">
    <property type="entry name" value="Biotin_lipoyl"/>
    <property type="match status" value="1"/>
</dbReference>
<dbReference type="PANTHER" id="PTHR45266:SF3">
    <property type="entry name" value="OXALOACETATE DECARBOXYLASE ALPHA CHAIN"/>
    <property type="match status" value="1"/>
</dbReference>
<feature type="domain" description="Lipoyl-binding" evidence="2">
    <location>
        <begin position="93"/>
        <end position="169"/>
    </location>
</feature>
<gene>
    <name evidence="3" type="ORF">SAMN05216283_103146</name>
</gene>